<dbReference type="GO" id="GO:0032480">
    <property type="term" value="P:negative regulation of type I interferon production"/>
    <property type="evidence" value="ECO:0007669"/>
    <property type="project" value="InterPro"/>
</dbReference>
<dbReference type="PANTHER" id="PTHR14390">
    <property type="entry name" value="G PATCH DOMAIN CONTAINING PROTEIN 3"/>
    <property type="match status" value="1"/>
</dbReference>
<accession>A0A8R1EJP3</accession>
<dbReference type="GO" id="GO:0045893">
    <property type="term" value="P:positive regulation of DNA-templated transcription"/>
    <property type="evidence" value="ECO:0007669"/>
    <property type="project" value="TreeGrafter"/>
</dbReference>
<feature type="region of interest" description="Disordered" evidence="1">
    <location>
        <begin position="1"/>
        <end position="28"/>
    </location>
</feature>
<evidence type="ECO:0000313" key="3">
    <source>
        <dbReference type="EnsemblMetazoa" id="CJA37281.1"/>
    </source>
</evidence>
<dbReference type="PANTHER" id="PTHR14390:SF2">
    <property type="entry name" value="G PATCH DOMAIN-CONTAINING PROTEIN 3"/>
    <property type="match status" value="1"/>
</dbReference>
<reference evidence="3" key="2">
    <citation type="submission" date="2022-06" db="UniProtKB">
        <authorList>
            <consortium name="EnsemblMetazoa"/>
        </authorList>
    </citation>
    <scope>IDENTIFICATION</scope>
    <source>
        <strain evidence="3">DF5081</strain>
    </source>
</reference>
<reference evidence="4" key="1">
    <citation type="submission" date="2010-08" db="EMBL/GenBank/DDBJ databases">
        <authorList>
            <consortium name="Caenorhabditis japonica Sequencing Consortium"/>
            <person name="Wilson R.K."/>
        </authorList>
    </citation>
    <scope>NUCLEOTIDE SEQUENCE [LARGE SCALE GENOMIC DNA]</scope>
    <source>
        <strain evidence="4">DF5081</strain>
    </source>
</reference>
<evidence type="ECO:0000256" key="1">
    <source>
        <dbReference type="SAM" id="MobiDB-lite"/>
    </source>
</evidence>
<evidence type="ECO:0000313" key="4">
    <source>
        <dbReference type="Proteomes" id="UP000005237"/>
    </source>
</evidence>
<dbReference type="InterPro" id="IPR000467">
    <property type="entry name" value="G_patch_dom"/>
</dbReference>
<dbReference type="AlphaFoldDB" id="A0A8R1EJP3"/>
<feature type="domain" description="G-patch" evidence="2">
    <location>
        <begin position="36"/>
        <end position="88"/>
    </location>
</feature>
<name>A0A8R1EJP3_CAEJA</name>
<keyword evidence="4" id="KW-1185">Reference proteome</keyword>
<dbReference type="InterPro" id="IPR040341">
    <property type="entry name" value="GPATCH3"/>
</dbReference>
<dbReference type="Proteomes" id="UP000005237">
    <property type="component" value="Unassembled WGS sequence"/>
</dbReference>
<dbReference type="EnsemblMetazoa" id="CJA37281.1">
    <property type="protein sequence ID" value="CJA37281.1"/>
    <property type="gene ID" value="WBGene00213128"/>
</dbReference>
<sequence length="151" mass="16990">MEQSVFTMSRNPNNNPRKRKRHNSDSDREVAVANLHKGVGGSMLAKMGWTPGSGLGRNEQGKVIPVAVQLEEDGQSGKERSGFGYRGDEELSRIVQKRPSRHIIASVFDKVTDQEDKTNKHTGDTTTSEILYRRPEPIFMKYRDTASKKCL</sequence>
<dbReference type="PROSITE" id="PS50174">
    <property type="entry name" value="G_PATCH"/>
    <property type="match status" value="1"/>
</dbReference>
<dbReference type="GO" id="GO:0003676">
    <property type="term" value="F:nucleic acid binding"/>
    <property type="evidence" value="ECO:0007669"/>
    <property type="project" value="InterPro"/>
</dbReference>
<evidence type="ECO:0000259" key="2">
    <source>
        <dbReference type="PROSITE" id="PS50174"/>
    </source>
</evidence>
<dbReference type="SMART" id="SM00443">
    <property type="entry name" value="G_patch"/>
    <property type="match status" value="1"/>
</dbReference>
<dbReference type="Pfam" id="PF01585">
    <property type="entry name" value="G-patch"/>
    <property type="match status" value="1"/>
</dbReference>
<organism evidence="3 4">
    <name type="scientific">Caenorhabditis japonica</name>
    <dbReference type="NCBI Taxonomy" id="281687"/>
    <lineage>
        <taxon>Eukaryota</taxon>
        <taxon>Metazoa</taxon>
        <taxon>Ecdysozoa</taxon>
        <taxon>Nematoda</taxon>
        <taxon>Chromadorea</taxon>
        <taxon>Rhabditida</taxon>
        <taxon>Rhabditina</taxon>
        <taxon>Rhabditomorpha</taxon>
        <taxon>Rhabditoidea</taxon>
        <taxon>Rhabditidae</taxon>
        <taxon>Peloderinae</taxon>
        <taxon>Caenorhabditis</taxon>
    </lineage>
</organism>
<dbReference type="GO" id="GO:0039536">
    <property type="term" value="P:negative regulation of RIG-I signaling pathway"/>
    <property type="evidence" value="ECO:0007669"/>
    <property type="project" value="InterPro"/>
</dbReference>
<protein>
    <submittedName>
        <fullName evidence="3">G-patch domain-containing protein</fullName>
    </submittedName>
</protein>
<proteinExistence type="predicted"/>